<dbReference type="InterPro" id="IPR004358">
    <property type="entry name" value="Sig_transdc_His_kin-like_C"/>
</dbReference>
<accession>A0A1G6A4J6</accession>
<feature type="coiled-coil region" evidence="6">
    <location>
        <begin position="170"/>
        <end position="197"/>
    </location>
</feature>
<dbReference type="NCBIfam" id="TIGR00762">
    <property type="entry name" value="DegV"/>
    <property type="match status" value="1"/>
</dbReference>
<dbReference type="Proteomes" id="UP000199228">
    <property type="component" value="Unassembled WGS sequence"/>
</dbReference>
<dbReference type="InterPro" id="IPR043168">
    <property type="entry name" value="DegV_C"/>
</dbReference>
<evidence type="ECO:0000256" key="7">
    <source>
        <dbReference type="SAM" id="Phobius"/>
    </source>
</evidence>
<protein>
    <recommendedName>
        <fullName evidence="2">histidine kinase</fullName>
        <ecNumber evidence="2">2.7.13.3</ecNumber>
    </recommendedName>
</protein>
<dbReference type="GO" id="GO:0000155">
    <property type="term" value="F:phosphorelay sensor kinase activity"/>
    <property type="evidence" value="ECO:0007669"/>
    <property type="project" value="TreeGrafter"/>
</dbReference>
<keyword evidence="4" id="KW-0808">Transferase</keyword>
<name>A0A1G6A4J6_EUBOX</name>
<evidence type="ECO:0000313" key="9">
    <source>
        <dbReference type="EMBL" id="SDB03240.1"/>
    </source>
</evidence>
<keyword evidence="3" id="KW-0597">Phosphoprotein</keyword>
<dbReference type="PANTHER" id="PTHR43547">
    <property type="entry name" value="TWO-COMPONENT HISTIDINE KINASE"/>
    <property type="match status" value="1"/>
</dbReference>
<feature type="transmembrane region" description="Helical" evidence="7">
    <location>
        <begin position="140"/>
        <end position="163"/>
    </location>
</feature>
<feature type="transmembrane region" description="Helical" evidence="7">
    <location>
        <begin position="68"/>
        <end position="84"/>
    </location>
</feature>
<dbReference type="Gene3D" id="3.30.565.10">
    <property type="entry name" value="Histidine kinase-like ATPase, C-terminal domain"/>
    <property type="match status" value="1"/>
</dbReference>
<evidence type="ECO:0000313" key="10">
    <source>
        <dbReference type="Proteomes" id="UP000199228"/>
    </source>
</evidence>
<organism evidence="9 10">
    <name type="scientific">Eubacterium oxidoreducens</name>
    <dbReference type="NCBI Taxonomy" id="1732"/>
    <lineage>
        <taxon>Bacteria</taxon>
        <taxon>Bacillati</taxon>
        <taxon>Bacillota</taxon>
        <taxon>Clostridia</taxon>
        <taxon>Eubacteriales</taxon>
        <taxon>Eubacteriaceae</taxon>
        <taxon>Eubacterium</taxon>
    </lineage>
</organism>
<keyword evidence="5" id="KW-0902">Two-component regulatory system</keyword>
<feature type="domain" description="Histidine kinase" evidence="8">
    <location>
        <begin position="236"/>
        <end position="413"/>
    </location>
</feature>
<evidence type="ECO:0000256" key="6">
    <source>
        <dbReference type="SAM" id="Coils"/>
    </source>
</evidence>
<dbReference type="SUPFAM" id="SSF82549">
    <property type="entry name" value="DAK1/DegV-like"/>
    <property type="match status" value="1"/>
</dbReference>
<keyword evidence="7" id="KW-1133">Transmembrane helix</keyword>
<reference evidence="9 10" key="1">
    <citation type="submission" date="2016-10" db="EMBL/GenBank/DDBJ databases">
        <authorList>
            <person name="de Groot N.N."/>
        </authorList>
    </citation>
    <scope>NUCLEOTIDE SEQUENCE [LARGE SCALE GENOMIC DNA]</scope>
    <source>
        <strain evidence="9 10">DSM 3217</strain>
    </source>
</reference>
<keyword evidence="10" id="KW-1185">Reference proteome</keyword>
<evidence type="ECO:0000259" key="8">
    <source>
        <dbReference type="PROSITE" id="PS50109"/>
    </source>
</evidence>
<feature type="transmembrane region" description="Helical" evidence="7">
    <location>
        <begin position="16"/>
        <end position="36"/>
    </location>
</feature>
<dbReference type="EC" id="2.7.13.3" evidence="2"/>
<keyword evidence="4" id="KW-0418">Kinase</keyword>
<dbReference type="PANTHER" id="PTHR43547:SF2">
    <property type="entry name" value="HYBRID SIGNAL TRANSDUCTION HISTIDINE KINASE C"/>
    <property type="match status" value="1"/>
</dbReference>
<dbReference type="InterPro" id="IPR003797">
    <property type="entry name" value="DegV"/>
</dbReference>
<dbReference type="InterPro" id="IPR003594">
    <property type="entry name" value="HATPase_dom"/>
</dbReference>
<dbReference type="Pfam" id="PF02518">
    <property type="entry name" value="HATPase_c"/>
    <property type="match status" value="1"/>
</dbReference>
<keyword evidence="7" id="KW-0812">Transmembrane</keyword>
<dbReference type="SUPFAM" id="SSF55874">
    <property type="entry name" value="ATPase domain of HSP90 chaperone/DNA topoisomerase II/histidine kinase"/>
    <property type="match status" value="1"/>
</dbReference>
<dbReference type="InterPro" id="IPR036890">
    <property type="entry name" value="HATPase_C_sf"/>
</dbReference>
<sequence length="854" mass="98447">MNTDYTEEKLYKGANLIILIASTVAALILFVEVLLLDWERGNIPIIVCMLIYSWYISFAQKYNDIQRIHLYVAFLMYYFFIYGIHQTTLSNLALSIVCIMVVLFIARLRTLIWMSAFSYFFTVLYNLAREELHWQKVYDISIWQLLFQFFLVILVAIVAHLFITERIRQYRYHLEEKKKWERQEEQAKEQIRIVAKELGLMAHNNNGERLLLRDALQNGDNYDEQMNNLALFGTVLEKKLDDLNDFSHLLRGRMTLLQEAYNAVSILSLCKMQRQNHNVNHYPDLIVQIDPMIPKVMYGDPQKILKIIQNLVENGFLYTKRGGVQLKIYTHQYDNEYNLCIEVNDTGIGIAQVEMERLLEAINDEKTPGYRPGGLGLGLYLVSGYVKSMGGFFRMESKLGEGTQVCVSIPQRVIDAAPSMSYDKKCGVCLVYEQLDYEHDRLNEFYEEFFFDLSQKLGIPAYAIANDGELKELIAGYRKVCLIVDYDQYIVRREYYDELKDVYLTVLTDVCNQDQLGSNVHILKKPVGTSEILYTIEEANKTADRRRNEASSSQIDISQLSIETLTKRAFRKKGIRSVMIVTDSMSDLPPEISKRRGIPVIPFRIFTENASFLDGLEVSQECAINYLKEHKGIYTMAPEEDELREFFEYNLQFAKHIIYVSTAKKVSVSYDRAVRVAENMPRVSVVNSGQVSGGVALMAMMADSYARGGKSPEEVERYLYELRSKVKTTFLIENLDHLAYLGKVSKYISVLVRTFMVHPIIKMKHDAMEIGGIRVGSMTRAKENYIRRIIKKKRRIDHRNVFIGSVGISWRELGGLREQLITEGDFDNVISRRASAAIAINCGVGTFGIIYVEK</sequence>
<evidence type="ECO:0000256" key="2">
    <source>
        <dbReference type="ARBA" id="ARBA00012438"/>
    </source>
</evidence>
<dbReference type="SMART" id="SM00387">
    <property type="entry name" value="HATPase_c"/>
    <property type="match status" value="1"/>
</dbReference>
<keyword evidence="7" id="KW-0472">Membrane</keyword>
<gene>
    <name evidence="9" type="ORF">SAMN02910417_00244</name>
</gene>
<dbReference type="InterPro" id="IPR005467">
    <property type="entry name" value="His_kinase_dom"/>
</dbReference>
<dbReference type="Pfam" id="PF02645">
    <property type="entry name" value="DegV"/>
    <property type="match status" value="1"/>
</dbReference>
<dbReference type="PROSITE" id="PS50109">
    <property type="entry name" value="HIS_KIN"/>
    <property type="match status" value="1"/>
</dbReference>
<dbReference type="AlphaFoldDB" id="A0A1G6A4J6"/>
<proteinExistence type="predicted"/>
<evidence type="ECO:0000256" key="5">
    <source>
        <dbReference type="ARBA" id="ARBA00023012"/>
    </source>
</evidence>
<dbReference type="PROSITE" id="PS51482">
    <property type="entry name" value="DEGV"/>
    <property type="match status" value="1"/>
</dbReference>
<evidence type="ECO:0000256" key="4">
    <source>
        <dbReference type="ARBA" id="ARBA00022777"/>
    </source>
</evidence>
<dbReference type="EMBL" id="FMXR01000004">
    <property type="protein sequence ID" value="SDB03240.1"/>
    <property type="molecule type" value="Genomic_DNA"/>
</dbReference>
<dbReference type="Gene3D" id="3.30.1180.10">
    <property type="match status" value="1"/>
</dbReference>
<keyword evidence="6" id="KW-0175">Coiled coil</keyword>
<evidence type="ECO:0000256" key="1">
    <source>
        <dbReference type="ARBA" id="ARBA00000085"/>
    </source>
</evidence>
<comment type="catalytic activity">
    <reaction evidence="1">
        <text>ATP + protein L-histidine = ADP + protein N-phospho-L-histidine.</text>
        <dbReference type="EC" id="2.7.13.3"/>
    </reaction>
</comment>
<dbReference type="PRINTS" id="PR00344">
    <property type="entry name" value="BCTRLSENSOR"/>
</dbReference>
<dbReference type="STRING" id="1732.SAMN02910417_00244"/>
<feature type="transmembrane region" description="Helical" evidence="7">
    <location>
        <begin position="42"/>
        <end position="59"/>
    </location>
</feature>
<evidence type="ECO:0000256" key="3">
    <source>
        <dbReference type="ARBA" id="ARBA00022553"/>
    </source>
</evidence>
<dbReference type="Gene3D" id="3.40.50.10170">
    <property type="match status" value="1"/>
</dbReference>